<feature type="compositionally biased region" description="Pro residues" evidence="1">
    <location>
        <begin position="115"/>
        <end position="133"/>
    </location>
</feature>
<sequence length="153" mass="16073">MRNDSRNLLAKLDRSDFQYRSFWDERQARDEGHYGWPLLDIVYQAAVGERRAQAAAQEAAARQAAAAAAAAAARPPIAPFASAHGYASPPAHPHAASPAPVEAQGDAGLFGRYAPPRPVPPMTPPPAPAPAPAASPAATQDLSSLLQSYSGKR</sequence>
<name>A0ABY7TJA4_9SPHN</name>
<reference evidence="2 3" key="1">
    <citation type="submission" date="2023-02" db="EMBL/GenBank/DDBJ databases">
        <title>Genome sequence of Sphingomonas naphthae.</title>
        <authorList>
            <person name="Kim S."/>
            <person name="Heo J."/>
            <person name="Kwon S.-W."/>
        </authorList>
    </citation>
    <scope>NUCLEOTIDE SEQUENCE [LARGE SCALE GENOMIC DNA]</scope>
    <source>
        <strain evidence="2 3">KACC 18716</strain>
    </source>
</reference>
<keyword evidence="3" id="KW-1185">Reference proteome</keyword>
<proteinExistence type="predicted"/>
<accession>A0ABY7TJA4</accession>
<evidence type="ECO:0000256" key="1">
    <source>
        <dbReference type="SAM" id="MobiDB-lite"/>
    </source>
</evidence>
<gene>
    <name evidence="2" type="ORF">PQ455_17100</name>
</gene>
<protein>
    <submittedName>
        <fullName evidence="2">Uncharacterized protein</fullName>
    </submittedName>
</protein>
<feature type="region of interest" description="Disordered" evidence="1">
    <location>
        <begin position="80"/>
        <end position="153"/>
    </location>
</feature>
<dbReference type="Proteomes" id="UP001220395">
    <property type="component" value="Chromosome"/>
</dbReference>
<dbReference type="RefSeq" id="WP_273687436.1">
    <property type="nucleotide sequence ID" value="NZ_CP117411.1"/>
</dbReference>
<evidence type="ECO:0000313" key="3">
    <source>
        <dbReference type="Proteomes" id="UP001220395"/>
    </source>
</evidence>
<evidence type="ECO:0000313" key="2">
    <source>
        <dbReference type="EMBL" id="WCT73308.1"/>
    </source>
</evidence>
<feature type="compositionally biased region" description="Low complexity" evidence="1">
    <location>
        <begin position="81"/>
        <end position="100"/>
    </location>
</feature>
<dbReference type="EMBL" id="CP117411">
    <property type="protein sequence ID" value="WCT73308.1"/>
    <property type="molecule type" value="Genomic_DNA"/>
</dbReference>
<organism evidence="2 3">
    <name type="scientific">Sphingomonas naphthae</name>
    <dbReference type="NCBI Taxonomy" id="1813468"/>
    <lineage>
        <taxon>Bacteria</taxon>
        <taxon>Pseudomonadati</taxon>
        <taxon>Pseudomonadota</taxon>
        <taxon>Alphaproteobacteria</taxon>
        <taxon>Sphingomonadales</taxon>
        <taxon>Sphingomonadaceae</taxon>
        <taxon>Sphingomonas</taxon>
    </lineage>
</organism>
<feature type="compositionally biased region" description="Polar residues" evidence="1">
    <location>
        <begin position="140"/>
        <end position="153"/>
    </location>
</feature>